<evidence type="ECO:0000313" key="3">
    <source>
        <dbReference type="Proteomes" id="UP001064933"/>
    </source>
</evidence>
<protein>
    <submittedName>
        <fullName evidence="2">Uncharacterized protein</fullName>
    </submittedName>
</protein>
<sequence length="109" mass="11966">MSKTTSAWTLVAAFAAASAQAAPVTEELDRRADRRAQVNEQLRAVEVELYCDHSQQAMSMMREARRQLLAQRDEAAAGKVRGLEQAIWLVRHGDTAEAIATLESARAQG</sequence>
<name>A0ABY6B9Y6_9BURK</name>
<proteinExistence type="predicted"/>
<evidence type="ECO:0000313" key="2">
    <source>
        <dbReference type="EMBL" id="UXH80721.1"/>
    </source>
</evidence>
<gene>
    <name evidence="2" type="ORF">N4261_12925</name>
</gene>
<organism evidence="2 3">
    <name type="scientific">Roseateles amylovorans</name>
    <dbReference type="NCBI Taxonomy" id="2978473"/>
    <lineage>
        <taxon>Bacteria</taxon>
        <taxon>Pseudomonadati</taxon>
        <taxon>Pseudomonadota</taxon>
        <taxon>Betaproteobacteria</taxon>
        <taxon>Burkholderiales</taxon>
        <taxon>Sphaerotilaceae</taxon>
        <taxon>Roseateles</taxon>
    </lineage>
</organism>
<keyword evidence="1" id="KW-0732">Signal</keyword>
<accession>A0ABY6B9Y6</accession>
<dbReference type="Proteomes" id="UP001064933">
    <property type="component" value="Chromosome"/>
</dbReference>
<evidence type="ECO:0000256" key="1">
    <source>
        <dbReference type="SAM" id="SignalP"/>
    </source>
</evidence>
<feature type="chain" id="PRO_5046958573" evidence="1">
    <location>
        <begin position="22"/>
        <end position="109"/>
    </location>
</feature>
<keyword evidence="3" id="KW-1185">Reference proteome</keyword>
<dbReference type="EMBL" id="CP104562">
    <property type="protein sequence ID" value="UXH80721.1"/>
    <property type="molecule type" value="Genomic_DNA"/>
</dbReference>
<reference evidence="2" key="1">
    <citation type="submission" date="2022-10" db="EMBL/GenBank/DDBJ databases">
        <title>Characterization and whole genome sequencing of a new Roseateles species, isolated from fresh water.</title>
        <authorList>
            <person name="Guliayeva D.Y."/>
            <person name="Akhremchuk A.E."/>
            <person name="Sikolenko M.A."/>
            <person name="Valentovich L.N."/>
            <person name="Sidarenka A.V."/>
        </authorList>
    </citation>
    <scope>NUCLEOTIDE SEQUENCE</scope>
    <source>
        <strain evidence="2">BIM B-1768</strain>
    </source>
</reference>
<feature type="signal peptide" evidence="1">
    <location>
        <begin position="1"/>
        <end position="21"/>
    </location>
</feature>
<dbReference type="RefSeq" id="WP_261760538.1">
    <property type="nucleotide sequence ID" value="NZ_CP104562.2"/>
</dbReference>